<sequence>MDSGQGPAQRYRPQRGRHRQEANALAWTPASTTDAALDASSGAPGTAADPIDDTNTGGLRKLDLGMVPASVTPPATWKRAAWFAGLSSATVLVVLVAAAVTLVGPKDVFDRINALPAYPSELMLVTTTTSAPAKAEQGARSGARPSGGQGATGQEGSGGGPRRTTGSPAETTSPGTGTPTTTTSSMTTPPVTTIPSFGPELIPVSQLTENTVRFFSAVANDVEKAFADLAGPELKKEGLTTFQKRFSSMEDRLEFKGIRVDPARGVTTSVIEIREKDGRIVVQERELRFVPSTAQLVDAERLVSSAQR</sequence>
<keyword evidence="4" id="KW-1185">Reference proteome</keyword>
<feature type="transmembrane region" description="Helical" evidence="2">
    <location>
        <begin position="80"/>
        <end position="103"/>
    </location>
</feature>
<feature type="region of interest" description="Disordered" evidence="1">
    <location>
        <begin position="129"/>
        <end position="197"/>
    </location>
</feature>
<comment type="caution">
    <text evidence="3">The sequence shown here is derived from an EMBL/GenBank/DDBJ whole genome shotgun (WGS) entry which is preliminary data.</text>
</comment>
<proteinExistence type="predicted"/>
<evidence type="ECO:0000256" key="1">
    <source>
        <dbReference type="SAM" id="MobiDB-lite"/>
    </source>
</evidence>
<feature type="compositionally biased region" description="Low complexity" evidence="1">
    <location>
        <begin position="28"/>
        <end position="43"/>
    </location>
</feature>
<name>A0ABP7RP24_9PSEU</name>
<protein>
    <submittedName>
        <fullName evidence="3">Uncharacterized protein</fullName>
    </submittedName>
</protein>
<evidence type="ECO:0000313" key="4">
    <source>
        <dbReference type="Proteomes" id="UP001501747"/>
    </source>
</evidence>
<reference evidence="4" key="1">
    <citation type="journal article" date="2019" name="Int. J. Syst. Evol. Microbiol.">
        <title>The Global Catalogue of Microorganisms (GCM) 10K type strain sequencing project: providing services to taxonomists for standard genome sequencing and annotation.</title>
        <authorList>
            <consortium name="The Broad Institute Genomics Platform"/>
            <consortium name="The Broad Institute Genome Sequencing Center for Infectious Disease"/>
            <person name="Wu L."/>
            <person name="Ma J."/>
        </authorList>
    </citation>
    <scope>NUCLEOTIDE SEQUENCE [LARGE SCALE GENOMIC DNA]</scope>
    <source>
        <strain evidence="4">JCM 17342</strain>
    </source>
</reference>
<dbReference type="RefSeq" id="WP_344873194.1">
    <property type="nucleotide sequence ID" value="NZ_BAABAL010000006.1"/>
</dbReference>
<evidence type="ECO:0000256" key="2">
    <source>
        <dbReference type="SAM" id="Phobius"/>
    </source>
</evidence>
<evidence type="ECO:0000313" key="3">
    <source>
        <dbReference type="EMBL" id="GAA4000158.1"/>
    </source>
</evidence>
<dbReference type="EMBL" id="BAABAL010000006">
    <property type="protein sequence ID" value="GAA4000158.1"/>
    <property type="molecule type" value="Genomic_DNA"/>
</dbReference>
<feature type="region of interest" description="Disordered" evidence="1">
    <location>
        <begin position="1"/>
        <end position="54"/>
    </location>
</feature>
<keyword evidence="2" id="KW-0812">Transmembrane</keyword>
<gene>
    <name evidence="3" type="ORF">GCM10022247_20650</name>
</gene>
<keyword evidence="2" id="KW-0472">Membrane</keyword>
<feature type="compositionally biased region" description="Low complexity" evidence="1">
    <location>
        <begin position="162"/>
        <end position="196"/>
    </location>
</feature>
<feature type="compositionally biased region" description="Gly residues" evidence="1">
    <location>
        <begin position="145"/>
        <end position="161"/>
    </location>
</feature>
<keyword evidence="2" id="KW-1133">Transmembrane helix</keyword>
<accession>A0ABP7RP24</accession>
<organism evidence="3 4">
    <name type="scientific">Allokutzneria multivorans</name>
    <dbReference type="NCBI Taxonomy" id="1142134"/>
    <lineage>
        <taxon>Bacteria</taxon>
        <taxon>Bacillati</taxon>
        <taxon>Actinomycetota</taxon>
        <taxon>Actinomycetes</taxon>
        <taxon>Pseudonocardiales</taxon>
        <taxon>Pseudonocardiaceae</taxon>
        <taxon>Allokutzneria</taxon>
    </lineage>
</organism>
<dbReference type="Proteomes" id="UP001501747">
    <property type="component" value="Unassembled WGS sequence"/>
</dbReference>